<gene>
    <name evidence="1" type="ORF">HPB49_015019</name>
</gene>
<evidence type="ECO:0000313" key="1">
    <source>
        <dbReference type="EMBL" id="KAH7974394.1"/>
    </source>
</evidence>
<reference evidence="1" key="1">
    <citation type="submission" date="2020-05" db="EMBL/GenBank/DDBJ databases">
        <title>Large-scale comparative analyses of tick genomes elucidate their genetic diversity and vector capacities.</title>
        <authorList>
            <person name="Jia N."/>
            <person name="Wang J."/>
            <person name="Shi W."/>
            <person name="Du L."/>
            <person name="Sun Y."/>
            <person name="Zhan W."/>
            <person name="Jiang J."/>
            <person name="Wang Q."/>
            <person name="Zhang B."/>
            <person name="Ji P."/>
            <person name="Sakyi L.B."/>
            <person name="Cui X."/>
            <person name="Yuan T."/>
            <person name="Jiang B."/>
            <person name="Yang W."/>
            <person name="Lam T.T.-Y."/>
            <person name="Chang Q."/>
            <person name="Ding S."/>
            <person name="Wang X."/>
            <person name="Zhu J."/>
            <person name="Ruan X."/>
            <person name="Zhao L."/>
            <person name="Wei J."/>
            <person name="Que T."/>
            <person name="Du C."/>
            <person name="Cheng J."/>
            <person name="Dai P."/>
            <person name="Han X."/>
            <person name="Huang E."/>
            <person name="Gao Y."/>
            <person name="Liu J."/>
            <person name="Shao H."/>
            <person name="Ye R."/>
            <person name="Li L."/>
            <person name="Wei W."/>
            <person name="Wang X."/>
            <person name="Wang C."/>
            <person name="Yang T."/>
            <person name="Huo Q."/>
            <person name="Li W."/>
            <person name="Guo W."/>
            <person name="Chen H."/>
            <person name="Zhou L."/>
            <person name="Ni X."/>
            <person name="Tian J."/>
            <person name="Zhou Y."/>
            <person name="Sheng Y."/>
            <person name="Liu T."/>
            <person name="Pan Y."/>
            <person name="Xia L."/>
            <person name="Li J."/>
            <person name="Zhao F."/>
            <person name="Cao W."/>
        </authorList>
    </citation>
    <scope>NUCLEOTIDE SEQUENCE</scope>
    <source>
        <strain evidence="1">Dsil-2018</strain>
    </source>
</reference>
<protein>
    <submittedName>
        <fullName evidence="1">Uncharacterized protein</fullName>
    </submittedName>
</protein>
<organism evidence="1 2">
    <name type="scientific">Dermacentor silvarum</name>
    <name type="common">Tick</name>
    <dbReference type="NCBI Taxonomy" id="543639"/>
    <lineage>
        <taxon>Eukaryota</taxon>
        <taxon>Metazoa</taxon>
        <taxon>Ecdysozoa</taxon>
        <taxon>Arthropoda</taxon>
        <taxon>Chelicerata</taxon>
        <taxon>Arachnida</taxon>
        <taxon>Acari</taxon>
        <taxon>Parasitiformes</taxon>
        <taxon>Ixodida</taxon>
        <taxon>Ixodoidea</taxon>
        <taxon>Ixodidae</taxon>
        <taxon>Rhipicephalinae</taxon>
        <taxon>Dermacentor</taxon>
    </lineage>
</organism>
<keyword evidence="2" id="KW-1185">Reference proteome</keyword>
<dbReference type="Proteomes" id="UP000821865">
    <property type="component" value="Chromosome 10"/>
</dbReference>
<accession>A0ACB8DQA6</accession>
<proteinExistence type="predicted"/>
<evidence type="ECO:0000313" key="2">
    <source>
        <dbReference type="Proteomes" id="UP000821865"/>
    </source>
</evidence>
<dbReference type="EMBL" id="CM023479">
    <property type="protein sequence ID" value="KAH7974394.1"/>
    <property type="molecule type" value="Genomic_DNA"/>
</dbReference>
<sequence length="616" mass="68491">MAASLFAVGELRDTRASEAFGTSTAETTSLYRRRPRHLACTGGVDWCLRTSTPTTMFYGSLDANESLGHCTQATASRCAIFDHLNRRHRCILSIDIDEEGRNRQLQATVSLIGTLARKVPSLVSLRVCDTLATEEGRDTVASALATAYSLQELHMRKATLNGLCVLLFHKFFSATERLTTLSLIDVHFHPGDSAPLLLKALKRNSSIHTLTLAVCTCFHGPNHGALLAAVLARKDSLRTLSLKRCCFTCPAGVHAIMNALINNRHLYGLSLHGFMYSRVFEEMIPRMLVGNDALRTLRVERGSYNDRCSCKGVVRYCGTDYSDESESIDPITQGIPQNKWLEELTVDLSSSTLSECLCFFKALRRNKTLRRVVIVDIPNSGTAKLYRAMRKNDVEGRVTFKCPLIVMESLEAVATCSEMSHVVINSDNLASGEMLEGALALLPRWAHIRYLGLCFSGEQFVSVQALLIPYLEANTTLRHLYLNVGGRIDDCHVRRNLLVALLKNRNLRKLHVEGRIIVDDEEAENHTLCSLDHNEVPHSRHYHAVHSVVSRNRALAMCAAHFVVGANRSDYCANALSLVSHSPQLLFNVMEMASVEEAVAAACIQRTLMENRRIQP</sequence>
<comment type="caution">
    <text evidence="1">The sequence shown here is derived from an EMBL/GenBank/DDBJ whole genome shotgun (WGS) entry which is preliminary data.</text>
</comment>
<name>A0ACB8DQA6_DERSI</name>